<keyword evidence="6" id="KW-1185">Reference proteome</keyword>
<dbReference type="GeneID" id="99064306"/>
<evidence type="ECO:0000256" key="2">
    <source>
        <dbReference type="ARBA" id="ARBA00022679"/>
    </source>
</evidence>
<proteinExistence type="predicted"/>
<reference evidence="6" key="1">
    <citation type="submission" date="2018-11" db="EMBL/GenBank/DDBJ databases">
        <title>Proposal to divide the Flavobacteriaceae and reorganize its genera based on Amino Acid Identity values calculated from whole genome sequences.</title>
        <authorList>
            <person name="Nicholson A.C."/>
            <person name="Gulvik C.A."/>
            <person name="Whitney A.M."/>
            <person name="Humrighouse B.W."/>
            <person name="Bell M."/>
            <person name="Holmes B."/>
            <person name="Steigerwalt A.G."/>
            <person name="Villarma A."/>
            <person name="Sheth M."/>
            <person name="Batra D."/>
            <person name="Pryor J."/>
            <person name="Bernardet J.-F."/>
            <person name="Hugo C."/>
            <person name="Kampfer P."/>
            <person name="Newman J."/>
            <person name="McQuiston J.R."/>
        </authorList>
    </citation>
    <scope>NUCLEOTIDE SEQUENCE [LARGE SCALE GENOMIC DNA]</scope>
    <source>
        <strain evidence="6">G0229</strain>
    </source>
</reference>
<dbReference type="KEGG" id="cben:EG339_05715"/>
<dbReference type="CDD" id="cd03801">
    <property type="entry name" value="GT4_PimA-like"/>
    <property type="match status" value="1"/>
</dbReference>
<dbReference type="Pfam" id="PF00534">
    <property type="entry name" value="Glycos_transf_1"/>
    <property type="match status" value="1"/>
</dbReference>
<feature type="domain" description="Glycosyltransferase subfamily 4-like N-terminal" evidence="4">
    <location>
        <begin position="19"/>
        <end position="168"/>
    </location>
</feature>
<keyword evidence="1" id="KW-0328">Glycosyltransferase</keyword>
<dbReference type="InterPro" id="IPR028098">
    <property type="entry name" value="Glyco_trans_4-like_N"/>
</dbReference>
<dbReference type="SUPFAM" id="SSF53756">
    <property type="entry name" value="UDP-Glycosyltransferase/glycogen phosphorylase"/>
    <property type="match status" value="1"/>
</dbReference>
<feature type="domain" description="Glycosyl transferase family 1" evidence="3">
    <location>
        <begin position="183"/>
        <end position="344"/>
    </location>
</feature>
<evidence type="ECO:0000256" key="1">
    <source>
        <dbReference type="ARBA" id="ARBA00022676"/>
    </source>
</evidence>
<organism evidence="5 6">
    <name type="scientific">Chryseobacterium bernardetii</name>
    <dbReference type="NCBI Taxonomy" id="1241978"/>
    <lineage>
        <taxon>Bacteria</taxon>
        <taxon>Pseudomonadati</taxon>
        <taxon>Bacteroidota</taxon>
        <taxon>Flavobacteriia</taxon>
        <taxon>Flavobacteriales</taxon>
        <taxon>Weeksellaceae</taxon>
        <taxon>Chryseobacterium group</taxon>
        <taxon>Chryseobacterium</taxon>
    </lineage>
</organism>
<dbReference type="PANTHER" id="PTHR12526">
    <property type="entry name" value="GLYCOSYLTRANSFERASE"/>
    <property type="match status" value="1"/>
</dbReference>
<dbReference type="EMBL" id="CP033932">
    <property type="protein sequence ID" value="AZB24142.1"/>
    <property type="molecule type" value="Genomic_DNA"/>
</dbReference>
<keyword evidence="2 5" id="KW-0808">Transferase</keyword>
<dbReference type="Pfam" id="PF13439">
    <property type="entry name" value="Glyco_transf_4"/>
    <property type="match status" value="1"/>
</dbReference>
<dbReference type="Proteomes" id="UP000271193">
    <property type="component" value="Chromosome"/>
</dbReference>
<dbReference type="PANTHER" id="PTHR12526:SF629">
    <property type="entry name" value="TEICHURONIC ACID BIOSYNTHESIS GLYCOSYLTRANSFERASE TUAH-RELATED"/>
    <property type="match status" value="1"/>
</dbReference>
<dbReference type="Gene3D" id="3.40.50.2000">
    <property type="entry name" value="Glycogen Phosphorylase B"/>
    <property type="match status" value="2"/>
</dbReference>
<dbReference type="AlphaFoldDB" id="A0A3G6T458"/>
<accession>A0A3G6T458</accession>
<dbReference type="RefSeq" id="WP_123869255.1">
    <property type="nucleotide sequence ID" value="NZ_CP033932.1"/>
</dbReference>
<name>A0A3G6T458_9FLAO</name>
<evidence type="ECO:0000313" key="6">
    <source>
        <dbReference type="Proteomes" id="UP000271193"/>
    </source>
</evidence>
<dbReference type="GO" id="GO:0016757">
    <property type="term" value="F:glycosyltransferase activity"/>
    <property type="evidence" value="ECO:0007669"/>
    <property type="project" value="UniProtKB-KW"/>
</dbReference>
<evidence type="ECO:0000259" key="3">
    <source>
        <dbReference type="Pfam" id="PF00534"/>
    </source>
</evidence>
<evidence type="ECO:0000313" key="5">
    <source>
        <dbReference type="EMBL" id="AZB24142.1"/>
    </source>
</evidence>
<evidence type="ECO:0000259" key="4">
    <source>
        <dbReference type="Pfam" id="PF13439"/>
    </source>
</evidence>
<protein>
    <submittedName>
        <fullName evidence="5">Glycosyltransferase</fullName>
    </submittedName>
</protein>
<dbReference type="InterPro" id="IPR001296">
    <property type="entry name" value="Glyco_trans_1"/>
</dbReference>
<sequence>MKKKIIISAFSNLYTDQRIEKICRTLYENGYEIDLIGNDWNGAEEIQRPYSFSRIHLASKSLKTAYLEFNWKLYHILKKKADQNTILHANDIDALYPNYLIARKLNIPLVFDSHEIFSEMPAVQGKMSQKLWRYVEKTVIPNLKWMITASGSYGKWFEKKYGIDPVIVQNAPREIGFTDDLPENNPKILLYQGAVNPFRGIDKVILAMHYLDHVQLKIAGDGPRKKEYEELVIREKLEHKVQFLGKLKPEDLRKVTLTADCGMSIEENGGESYLYSLPNKVLDCIQARVPLILSNLPELKNIKDQFDVGELIKDHQPENIAAAVNKVLAKGRGNYQLELEKAAKVLRWENEEIKLLQVFRKASNASGFKG</sequence>
<gene>
    <name evidence="5" type="ORF">EG339_05715</name>
</gene>